<dbReference type="EMBL" id="CADCVG010000086">
    <property type="protein sequence ID" value="CAA9459104.1"/>
    <property type="molecule type" value="Genomic_DNA"/>
</dbReference>
<organism evidence="5">
    <name type="scientific">uncultured Rubrobacteraceae bacterium</name>
    <dbReference type="NCBI Taxonomy" id="349277"/>
    <lineage>
        <taxon>Bacteria</taxon>
        <taxon>Bacillati</taxon>
        <taxon>Actinomycetota</taxon>
        <taxon>Rubrobacteria</taxon>
        <taxon>Rubrobacterales</taxon>
        <taxon>Rubrobacteraceae</taxon>
        <taxon>environmental samples</taxon>
    </lineage>
</organism>
<feature type="compositionally biased region" description="Polar residues" evidence="1">
    <location>
        <begin position="497"/>
        <end position="507"/>
    </location>
</feature>
<evidence type="ECO:0000313" key="5">
    <source>
        <dbReference type="EMBL" id="CAA9459104.1"/>
    </source>
</evidence>
<reference evidence="5" key="1">
    <citation type="submission" date="2020-02" db="EMBL/GenBank/DDBJ databases">
        <authorList>
            <person name="Meier V. D."/>
        </authorList>
    </citation>
    <scope>NUCLEOTIDE SEQUENCE</scope>
    <source>
        <strain evidence="5">AVDCRST_MAG14</strain>
    </source>
</reference>
<dbReference type="GO" id="GO:0005886">
    <property type="term" value="C:plasma membrane"/>
    <property type="evidence" value="ECO:0007669"/>
    <property type="project" value="TreeGrafter"/>
</dbReference>
<protein>
    <submittedName>
        <fullName evidence="5">Cell division protein FtsI [Peptidoglycan synthetase]</fullName>
        <ecNumber evidence="5">2.4.1.129</ecNumber>
    </submittedName>
</protein>
<dbReference type="PANTHER" id="PTHR30627:SF24">
    <property type="entry name" value="PENICILLIN-BINDING PROTEIN 4B"/>
    <property type="match status" value="1"/>
</dbReference>
<evidence type="ECO:0000259" key="3">
    <source>
        <dbReference type="Pfam" id="PF00905"/>
    </source>
</evidence>
<gene>
    <name evidence="5" type="ORF">AVDCRST_MAG14-2181</name>
</gene>
<keyword evidence="5" id="KW-0808">Transferase</keyword>
<dbReference type="InterPro" id="IPR050515">
    <property type="entry name" value="Beta-lactam/transpept"/>
</dbReference>
<feature type="region of interest" description="Disordered" evidence="1">
    <location>
        <begin position="472"/>
        <end position="555"/>
    </location>
</feature>
<feature type="domain" description="Penicillin binding protein A dimerisation" evidence="4">
    <location>
        <begin position="52"/>
        <end position="135"/>
    </location>
</feature>
<evidence type="ECO:0000256" key="2">
    <source>
        <dbReference type="SAM" id="Phobius"/>
    </source>
</evidence>
<feature type="transmembrane region" description="Helical" evidence="2">
    <location>
        <begin position="9"/>
        <end position="29"/>
    </location>
</feature>
<sequence length="555" mass="59634">MNAHLRRTFYFFVAGFVSLVGVLAYWQVYAQESLATDPSNSLQSQRVQSVPRGLILAGDGETELARSEEQDGGTYERVYPEGPLYAGITGYWSTRYGASGIEIGENNNLSGNGEPETLDELLNQVSGGPQAGNDVELTLDPELQRAAYDGLAASSTGRGAAVALNPQNGEVLSLVSYPSYDPNNIDENFSDLIEDPDNPLYNRATQGLYPPGSTFKVITAAAALKEGVEPSDTFRDNGTYETPGYTVYNYQAKSYGEVTFEEAISKSINTIFARVAYEYVGNQTLAQTAYDFGYGDTYEGFPIPVAQSSLGDIPPEEWVKGNIAQISFGQGPVTSTVFEMAQVSGAIANDGNLMDPRLVREVRSPDGVILDQPTSSVRQNVLDEETANTLTDMMESVVEDEETTARIPGVKVAAKTGTAENPAGDPHSWFISFAPADDPEIAVAVMVENGNEGYKQALPIARRMMETYLKSQGELPNESTTAQPPAQPAQPPSESTVPTTQPAQPQNADPFAPFRAPNQSPGRNPTQPPSQPSNQPPGQPPNQTPGQPPVQRPGS</sequence>
<dbReference type="InterPro" id="IPR012338">
    <property type="entry name" value="Beta-lactam/transpept-like"/>
</dbReference>
<dbReference type="Gene3D" id="3.40.710.10">
    <property type="entry name" value="DD-peptidase/beta-lactamase superfamily"/>
    <property type="match status" value="1"/>
</dbReference>
<dbReference type="Gene3D" id="3.90.1310.10">
    <property type="entry name" value="Penicillin-binding protein 2a (Domain 2)"/>
    <property type="match status" value="1"/>
</dbReference>
<feature type="compositionally biased region" description="Pro residues" evidence="1">
    <location>
        <begin position="526"/>
        <end position="555"/>
    </location>
</feature>
<evidence type="ECO:0000259" key="4">
    <source>
        <dbReference type="Pfam" id="PF21922"/>
    </source>
</evidence>
<dbReference type="AlphaFoldDB" id="A0A6J4R239"/>
<keyword evidence="2" id="KW-0812">Transmembrane</keyword>
<dbReference type="InterPro" id="IPR054120">
    <property type="entry name" value="PBPA_dimer"/>
</dbReference>
<dbReference type="GO" id="GO:0051301">
    <property type="term" value="P:cell division"/>
    <property type="evidence" value="ECO:0007669"/>
    <property type="project" value="UniProtKB-KW"/>
</dbReference>
<dbReference type="GO" id="GO:0071972">
    <property type="term" value="F:peptidoglycan L,D-transpeptidase activity"/>
    <property type="evidence" value="ECO:0007669"/>
    <property type="project" value="TreeGrafter"/>
</dbReference>
<dbReference type="Pfam" id="PF00905">
    <property type="entry name" value="Transpeptidase"/>
    <property type="match status" value="1"/>
</dbReference>
<dbReference type="GO" id="GO:0016757">
    <property type="term" value="F:glycosyltransferase activity"/>
    <property type="evidence" value="ECO:0007669"/>
    <property type="project" value="UniProtKB-KW"/>
</dbReference>
<dbReference type="PANTHER" id="PTHR30627">
    <property type="entry name" value="PEPTIDOGLYCAN D,D-TRANSPEPTIDASE"/>
    <property type="match status" value="1"/>
</dbReference>
<dbReference type="EC" id="2.4.1.129" evidence="5"/>
<proteinExistence type="predicted"/>
<keyword evidence="5" id="KW-0132">Cell division</keyword>
<keyword evidence="2" id="KW-0472">Membrane</keyword>
<dbReference type="SUPFAM" id="SSF56601">
    <property type="entry name" value="beta-lactamase/transpeptidase-like"/>
    <property type="match status" value="1"/>
</dbReference>
<dbReference type="Pfam" id="PF21922">
    <property type="entry name" value="PBP_dimer_2"/>
    <property type="match status" value="1"/>
</dbReference>
<dbReference type="GO" id="GO:0008658">
    <property type="term" value="F:penicillin binding"/>
    <property type="evidence" value="ECO:0007669"/>
    <property type="project" value="InterPro"/>
</dbReference>
<dbReference type="InterPro" id="IPR001460">
    <property type="entry name" value="PCN-bd_Tpept"/>
</dbReference>
<keyword evidence="5" id="KW-0328">Glycosyltransferase</keyword>
<keyword evidence="5" id="KW-0131">Cell cycle</keyword>
<dbReference type="GO" id="GO:0071555">
    <property type="term" value="P:cell wall organization"/>
    <property type="evidence" value="ECO:0007669"/>
    <property type="project" value="TreeGrafter"/>
</dbReference>
<name>A0A6J4R239_9ACTN</name>
<keyword evidence="2" id="KW-1133">Transmembrane helix</keyword>
<accession>A0A6J4R239</accession>
<feature type="domain" description="Penicillin-binding protein transpeptidase" evidence="3">
    <location>
        <begin position="159"/>
        <end position="466"/>
    </location>
</feature>
<evidence type="ECO:0000256" key="1">
    <source>
        <dbReference type="SAM" id="MobiDB-lite"/>
    </source>
</evidence>